<name>A0A8J9YL08_9NEOP</name>
<organism evidence="2 3">
    <name type="scientific">Brenthis ino</name>
    <name type="common">lesser marbled fritillary</name>
    <dbReference type="NCBI Taxonomy" id="405034"/>
    <lineage>
        <taxon>Eukaryota</taxon>
        <taxon>Metazoa</taxon>
        <taxon>Ecdysozoa</taxon>
        <taxon>Arthropoda</taxon>
        <taxon>Hexapoda</taxon>
        <taxon>Insecta</taxon>
        <taxon>Pterygota</taxon>
        <taxon>Neoptera</taxon>
        <taxon>Endopterygota</taxon>
        <taxon>Lepidoptera</taxon>
        <taxon>Glossata</taxon>
        <taxon>Ditrysia</taxon>
        <taxon>Papilionoidea</taxon>
        <taxon>Nymphalidae</taxon>
        <taxon>Heliconiinae</taxon>
        <taxon>Argynnini</taxon>
        <taxon>Brenthis</taxon>
    </lineage>
</organism>
<dbReference type="EMBL" id="OV170229">
    <property type="protein sequence ID" value="CAH0731711.1"/>
    <property type="molecule type" value="Genomic_DNA"/>
</dbReference>
<sequence>MSPDIKQSWTVMGVLLNMFGQGMVLSFPSVLLPALLKPESDIRVDLYTASWHPLSASREFLALWHLLFSWTSMDESWLTQWSWCQP</sequence>
<dbReference type="AlphaFoldDB" id="A0A8J9YL08"/>
<proteinExistence type="predicted"/>
<gene>
    <name evidence="2" type="ORF">BINO364_LOCUS16507</name>
</gene>
<dbReference type="Proteomes" id="UP000838878">
    <property type="component" value="Chromosome 9"/>
</dbReference>
<keyword evidence="1" id="KW-1133">Transmembrane helix</keyword>
<evidence type="ECO:0000256" key="1">
    <source>
        <dbReference type="SAM" id="Phobius"/>
    </source>
</evidence>
<feature type="non-terminal residue" evidence="2">
    <location>
        <position position="86"/>
    </location>
</feature>
<keyword evidence="1" id="KW-0472">Membrane</keyword>
<dbReference type="OrthoDB" id="6339427at2759"/>
<keyword evidence="1" id="KW-0812">Transmembrane</keyword>
<reference evidence="2" key="1">
    <citation type="submission" date="2021-12" db="EMBL/GenBank/DDBJ databases">
        <authorList>
            <person name="Martin H S."/>
        </authorList>
    </citation>
    <scope>NUCLEOTIDE SEQUENCE</scope>
</reference>
<feature type="transmembrane region" description="Helical" evidence="1">
    <location>
        <begin position="12"/>
        <end position="36"/>
    </location>
</feature>
<accession>A0A8J9YL08</accession>
<protein>
    <submittedName>
        <fullName evidence="2">Uncharacterized protein</fullName>
    </submittedName>
</protein>
<evidence type="ECO:0000313" key="2">
    <source>
        <dbReference type="EMBL" id="CAH0731711.1"/>
    </source>
</evidence>
<evidence type="ECO:0000313" key="3">
    <source>
        <dbReference type="Proteomes" id="UP000838878"/>
    </source>
</evidence>
<keyword evidence="3" id="KW-1185">Reference proteome</keyword>